<dbReference type="InterPro" id="IPR013083">
    <property type="entry name" value="Znf_RING/FYVE/PHD"/>
</dbReference>
<protein>
    <recommendedName>
        <fullName evidence="3">RING-type domain-containing protein</fullName>
    </recommendedName>
</protein>
<gene>
    <name evidence="1" type="ORF">NCGR_LOCUS19117</name>
</gene>
<proteinExistence type="predicted"/>
<reference evidence="1" key="1">
    <citation type="submission" date="2020-10" db="EMBL/GenBank/DDBJ databases">
        <authorList>
            <person name="Han B."/>
            <person name="Lu T."/>
            <person name="Zhao Q."/>
            <person name="Huang X."/>
            <person name="Zhao Y."/>
        </authorList>
    </citation>
    <scope>NUCLEOTIDE SEQUENCE</scope>
</reference>
<evidence type="ECO:0000313" key="1">
    <source>
        <dbReference type="EMBL" id="CAD6228317.1"/>
    </source>
</evidence>
<dbReference type="SUPFAM" id="SSF57850">
    <property type="entry name" value="RING/U-box"/>
    <property type="match status" value="1"/>
</dbReference>
<organism evidence="1 2">
    <name type="scientific">Miscanthus lutarioriparius</name>
    <dbReference type="NCBI Taxonomy" id="422564"/>
    <lineage>
        <taxon>Eukaryota</taxon>
        <taxon>Viridiplantae</taxon>
        <taxon>Streptophyta</taxon>
        <taxon>Embryophyta</taxon>
        <taxon>Tracheophyta</taxon>
        <taxon>Spermatophyta</taxon>
        <taxon>Magnoliopsida</taxon>
        <taxon>Liliopsida</taxon>
        <taxon>Poales</taxon>
        <taxon>Poaceae</taxon>
        <taxon>PACMAD clade</taxon>
        <taxon>Panicoideae</taxon>
        <taxon>Andropogonodae</taxon>
        <taxon>Andropogoneae</taxon>
        <taxon>Saccharinae</taxon>
        <taxon>Miscanthus</taxon>
    </lineage>
</organism>
<evidence type="ECO:0008006" key="3">
    <source>
        <dbReference type="Google" id="ProtNLM"/>
    </source>
</evidence>
<dbReference type="AlphaFoldDB" id="A0A811NI64"/>
<dbReference type="Gene3D" id="3.30.40.10">
    <property type="entry name" value="Zinc/RING finger domain, C3HC4 (zinc finger)"/>
    <property type="match status" value="1"/>
</dbReference>
<keyword evidence="2" id="KW-1185">Reference proteome</keyword>
<dbReference type="EMBL" id="CAJGYO010000005">
    <property type="protein sequence ID" value="CAD6228317.1"/>
    <property type="molecule type" value="Genomic_DNA"/>
</dbReference>
<dbReference type="OrthoDB" id="590840at2759"/>
<comment type="caution">
    <text evidence="1">The sequence shown here is derived from an EMBL/GenBank/DDBJ whole genome shotgun (WGS) entry which is preliminary data.</text>
</comment>
<accession>A0A811NI64</accession>
<sequence length="149" mass="16259">MTGCKKIGDDGAAEEEGGVDVECSICFDALLRGEAVELPGFQAKELSRHLPGAIPREPWVLTSPKSGGPPRAYDAARVLMTGCKELGNNHGVAGGDGEADCSVCFDALYGEAVELPGYAHTFPRRCISKWFRWKSICPLWENFYFLIFN</sequence>
<dbReference type="Proteomes" id="UP000604825">
    <property type="component" value="Unassembled WGS sequence"/>
</dbReference>
<evidence type="ECO:0000313" key="2">
    <source>
        <dbReference type="Proteomes" id="UP000604825"/>
    </source>
</evidence>
<name>A0A811NI64_9POAL</name>